<feature type="transmembrane region" description="Helical" evidence="4">
    <location>
        <begin position="1977"/>
        <end position="1997"/>
    </location>
</feature>
<keyword evidence="2" id="KW-1015">Disulfide bond</keyword>
<dbReference type="SMART" id="SM00710">
    <property type="entry name" value="PbH1"/>
    <property type="match status" value="12"/>
</dbReference>
<organism evidence="6 7">
    <name type="scientific">Stentor coeruleus</name>
    <dbReference type="NCBI Taxonomy" id="5963"/>
    <lineage>
        <taxon>Eukaryota</taxon>
        <taxon>Sar</taxon>
        <taxon>Alveolata</taxon>
        <taxon>Ciliophora</taxon>
        <taxon>Postciliodesmatophora</taxon>
        <taxon>Heterotrichea</taxon>
        <taxon>Heterotrichida</taxon>
        <taxon>Stentoridae</taxon>
        <taxon>Stentor</taxon>
    </lineage>
</organism>
<feature type="transmembrane region" description="Helical" evidence="4">
    <location>
        <begin position="2207"/>
        <end position="2223"/>
    </location>
</feature>
<dbReference type="OrthoDB" id="509564at2759"/>
<feature type="transmembrane region" description="Helical" evidence="4">
    <location>
        <begin position="2264"/>
        <end position="2286"/>
    </location>
</feature>
<keyword evidence="4" id="KW-0472">Membrane</keyword>
<accession>A0A1R2CC34</accession>
<evidence type="ECO:0000256" key="4">
    <source>
        <dbReference type="SAM" id="Phobius"/>
    </source>
</evidence>
<feature type="domain" description="LNR" evidence="5">
    <location>
        <begin position="168"/>
        <end position="202"/>
    </location>
</feature>
<evidence type="ECO:0000313" key="7">
    <source>
        <dbReference type="Proteomes" id="UP000187209"/>
    </source>
</evidence>
<keyword evidence="1" id="KW-0677">Repeat</keyword>
<sequence length="2430" mass="271479">MLFLVYVYSITQVSSRSLFTCSESFCPSSWIGDGFCDSICMNSACNYDSLENSGSSSVENFIKSDCFFSCMDKQCAYSSLGDKHCDTNCNNYECGWDLGDCGFCQNGCEISMLENGICDEKCNFYDCRYDNNDCGWCAEECYIEDLINSTCQDVCNNYDCNYDEYACLSFCSELCPLNLIGDTFCDNDCNNEGCNYDGGDCDCDIGCNTDIYYENYCRKVSEEIDDPCASSKCDYKRGLCGYCNAGCYAENLGNGICDKACNVEDCSYDFGDCGCNDGCSTYYKNGVFTYSGSCEKECLVPECGYNLGKCSESKTIQAAILNQILKEDWSSYYNSSLCTGECDDTKSYTYTNLNKCSTTDSCNKDLCLNCYGNVNKELSGCLKNDGVDCLICNSVMILDQCKSSGTKCPVGYVELDVGKYFGGLERWCFVEPTKYSVNHYKKFYVNPKVSYTEPGYYGDGSEVSPMVSLYYALISVYASHTKILLDCTVNHTFSVSPSDAQSPFVDSNIDPLNTNNWYKYEELWIESASESVRAIVYWTPHMKISPLASKFYIRNIDFYGTKVLKDCTEDVCLYCPYVEGSNYGFIDDRKKNINIIDYQLKYGTECPLYNSDIIFNFKNSAVFENVKFIGFRFQYSSFIYTSGSLVLKNVDFLKMQAKNGGSVIAILCTLNCDESTFYYQVGTVQDIGDGYEDTDSVTTGNFFWGSGYHSATFDSVQFSYNFAFSNLEAASFSNLIYSENQIGIIIISNCTFDHNYVNNLIYIDVSSLAYSDYYVEYGISTVYSQTHFQLLFTNFTNNYCSNYFLYYHMLKVVHNIEIKNVTINNAIVGDNGIIILSNEGTLESSDEIGEKIKTTINNKITNIKIPSRSVVISGLTINSGKCGGVILQISTMPNVYVTDLIISNIQDGKIDDIFLIITEFKNSGRYLSFNPPFSEILSLECERVTSFTDIYYLKMVNIEIYSTSCIENKGTGGLYINSISTNVTLDSFYIRDINYSAPEAIACYMKDISAAYLNDLFFSNIINQDDAVIEFYQVYTINLTYFTGNIIKAEYTGVVLFTQVKYLTINQINIMDSFSYYGDGGCISITASSENLNLILIDGIFIKCIANSGSGGGIYLDSISTMSKIVLDIENIMITDSKSMDGTAIYISSKVIFDREINSLIKGVKASRNIVFKGGIISDFHEYGILELDDMFFSNNNGLNTGIYGFYLVSDSVLYVKNSIFLDSNSNEGFFSFRSLVEGSLIIFENVTMSRIIAKAFDLTKIELKVSESKFTELDSVISAESTSNVYFIHVFIENIDSNAVVISKNTYFECVSCNFRYCADTVITVSSSSYINITNSNFSNNTAYSTGILYISGSVETYYNTLTNNIFFNNSVSTEGILYFSNTQAKIISCLFEENVCTYTDYNGIYSSTSNLIIIDSEFYSQTAQVSGGFIFLLSSETSINYSKFSKGISNSNGGAIYASGGSLNITHSDFWLNQATNYGGSLYLDSCKTKIFYSNFYQSIASRGDAIYSSSNTLTISNSEFYNSQTSSDTYSASIVTDNICSLEILNTQFKDPLNQVGGILGLNTGDVLIQNSSFININTNYYGAATFTSVDKGVDVIIKNSIFSYNNSTGSGAAVHIENTNLEMTDCDISYNKAEVNGGGLYLVSPMCSFCMFYIKGDTKIVYNSCEKEGGAIKWLDSKPYIEDTVIIENNTAIYGPNFASKATSLNYKYRRLAQGNIIGSLQDVAPGQSYEGFIEIYLYDLDGNIVKTDNSSMISVTCPSINKLYYVSGNTTFIANEGKFSISSFIPSGPPGKSMEIALTTTGITVSNNDANVTNSVIIELNLRECINGEAIGSSSCDPCPVNKYLITPEESCKTCPTGAECTGKDVIIALSGYWRSNLLSEVVYSCTISSACLGGNKTNFLGYCSTGYSGVLCQSCEIGFSRDSSGKCSQCPSQTTNIVILLSFLILIVFVSVVLVKTTLRTAFAAKALHSIYIKIFTNYLQLVFLTAQFNLDWPTYVLELFNVQKSAATVTEQLFSVDCYIDNGESNDSSITYFLKLAVLCCLPIGIVVISLFVWIAVCFLNDTYSYLRREFFTTIVVLFFLIYPNIVKAMFMNFSCVTVDMEGKFLDENTSIQCWVGDHIKYSLLIAVPGIIVWAIGTPSLVLIWLIKQRRFLHRDENKVIFGFIYNGYKTTHFYWEFVIIYRKIIMITISVFMSNQSTLIQALTVALVLLGSLYLQSSKKPYCFSELNHMESEALFTATLTVYCGLYYLSNSINDYIKLMLFFIIIIGNSYFIIYWIYYMGQAIIDLSLKFFPQIKYYLRKGDAFDDDFNNEDIIRQGTYINGLEGNRSYTFLIKNTNQIYMKVPNDFNTLVNTVMAYELNMFEEHKNAELISCDENDNSSEVSNCDGSLILEDLAENLRKNSNSSILTENKEEEKALNANI</sequence>
<evidence type="ECO:0000313" key="6">
    <source>
        <dbReference type="EMBL" id="OMJ86545.1"/>
    </source>
</evidence>
<feature type="transmembrane region" description="Helical" evidence="4">
    <location>
        <begin position="2039"/>
        <end position="2066"/>
    </location>
</feature>
<proteinExistence type="predicted"/>
<feature type="transmembrane region" description="Helical" evidence="4">
    <location>
        <begin position="2131"/>
        <end position="2154"/>
    </location>
</feature>
<protein>
    <recommendedName>
        <fullName evidence="5">LNR domain-containing protein</fullName>
    </recommendedName>
</protein>
<name>A0A1R2CC34_9CILI</name>
<evidence type="ECO:0000256" key="1">
    <source>
        <dbReference type="ARBA" id="ARBA00022737"/>
    </source>
</evidence>
<dbReference type="Pfam" id="PF00066">
    <property type="entry name" value="Notch"/>
    <property type="match status" value="5"/>
</dbReference>
<dbReference type="SUPFAM" id="SSF51126">
    <property type="entry name" value="Pectin lyase-like"/>
    <property type="match status" value="2"/>
</dbReference>
<keyword evidence="7" id="KW-1185">Reference proteome</keyword>
<feature type="transmembrane region" description="Helical" evidence="4">
    <location>
        <begin position="1943"/>
        <end position="1965"/>
    </location>
</feature>
<dbReference type="Proteomes" id="UP000187209">
    <property type="component" value="Unassembled WGS sequence"/>
</dbReference>
<dbReference type="Gene3D" id="3.30.300.320">
    <property type="match status" value="3"/>
</dbReference>
<reference evidence="6 7" key="1">
    <citation type="submission" date="2016-11" db="EMBL/GenBank/DDBJ databases">
        <title>The macronuclear genome of Stentor coeruleus: a giant cell with tiny introns.</title>
        <authorList>
            <person name="Slabodnick M."/>
            <person name="Ruby J.G."/>
            <person name="Reiff S.B."/>
            <person name="Swart E.C."/>
            <person name="Gosai S."/>
            <person name="Prabakaran S."/>
            <person name="Witkowska E."/>
            <person name="Larue G.E."/>
            <person name="Fisher S."/>
            <person name="Freeman R.M."/>
            <person name="Gunawardena J."/>
            <person name="Chu W."/>
            <person name="Stover N.A."/>
            <person name="Gregory B.D."/>
            <person name="Nowacki M."/>
            <person name="Derisi J."/>
            <person name="Roy S.W."/>
            <person name="Marshall W.F."/>
            <person name="Sood P."/>
        </authorList>
    </citation>
    <scope>NUCLEOTIDE SEQUENCE [LARGE SCALE GENOMIC DNA]</scope>
    <source>
        <strain evidence="6">WM001</strain>
    </source>
</reference>
<comment type="caution">
    <text evidence="6">The sequence shown here is derived from an EMBL/GenBank/DDBJ whole genome shotgun (WGS) entry which is preliminary data.</text>
</comment>
<dbReference type="InterPro" id="IPR000800">
    <property type="entry name" value="Notch_dom"/>
</dbReference>
<feature type="transmembrane region" description="Helical" evidence="4">
    <location>
        <begin position="2078"/>
        <end position="2098"/>
    </location>
</feature>
<evidence type="ECO:0000256" key="2">
    <source>
        <dbReference type="ARBA" id="ARBA00023157"/>
    </source>
</evidence>
<evidence type="ECO:0000259" key="5">
    <source>
        <dbReference type="SMART" id="SM00004"/>
    </source>
</evidence>
<feature type="domain" description="LNR" evidence="5">
    <location>
        <begin position="233"/>
        <end position="274"/>
    </location>
</feature>
<dbReference type="InterPro" id="IPR011050">
    <property type="entry name" value="Pectin_lyase_fold/virulence"/>
</dbReference>
<dbReference type="PANTHER" id="PTHR11319:SF35">
    <property type="entry name" value="OUTER MEMBRANE PROTEIN PMPC-RELATED"/>
    <property type="match status" value="1"/>
</dbReference>
<dbReference type="InterPro" id="IPR006626">
    <property type="entry name" value="PbH1"/>
</dbReference>
<evidence type="ECO:0000256" key="3">
    <source>
        <dbReference type="ARBA" id="ARBA00023180"/>
    </source>
</evidence>
<keyword evidence="4" id="KW-0812">Transmembrane</keyword>
<dbReference type="PANTHER" id="PTHR11319">
    <property type="entry name" value="G PROTEIN-COUPLED RECEPTOR-RELATED"/>
    <property type="match status" value="1"/>
</dbReference>
<feature type="domain" description="LNR" evidence="5">
    <location>
        <begin position="63"/>
        <end position="102"/>
    </location>
</feature>
<gene>
    <name evidence="6" type="ORF">SteCoe_11896</name>
</gene>
<keyword evidence="3" id="KW-0325">Glycoprotein</keyword>
<dbReference type="EMBL" id="MPUH01000202">
    <property type="protein sequence ID" value="OMJ86545.1"/>
    <property type="molecule type" value="Genomic_DNA"/>
</dbReference>
<feature type="domain" description="LNR" evidence="5">
    <location>
        <begin position="14"/>
        <end position="53"/>
    </location>
</feature>
<dbReference type="SMART" id="SM00004">
    <property type="entry name" value="NL"/>
    <property type="match status" value="4"/>
</dbReference>
<keyword evidence="4" id="KW-1133">Transmembrane helix</keyword>